<comment type="caution">
    <text evidence="1">The sequence shown here is derived from an EMBL/GenBank/DDBJ whole genome shotgun (WGS) entry which is preliminary data.</text>
</comment>
<proteinExistence type="predicted"/>
<dbReference type="Proteomes" id="UP000622362">
    <property type="component" value="Unassembled WGS sequence"/>
</dbReference>
<reference evidence="1" key="1">
    <citation type="submission" date="2020-08" db="EMBL/GenBank/DDBJ databases">
        <title>Changes in the skin microbiome associated with squamous cell carcinoma in transplant recipients.</title>
        <authorList>
            <person name="Zaugg J."/>
            <person name="Krueger A."/>
            <person name="Lachner N."/>
        </authorList>
    </citation>
    <scope>NUCLEOTIDE SEQUENCE</scope>
    <source>
        <strain evidence="1">R5988</strain>
    </source>
</reference>
<accession>A0A2T4LLS1</accession>
<dbReference type="GeneID" id="50018877"/>
<dbReference type="Proteomes" id="UP000648077">
    <property type="component" value="Unassembled WGS sequence"/>
</dbReference>
<evidence type="ECO:0000313" key="1">
    <source>
        <dbReference type="EMBL" id="MBF2231298.1"/>
    </source>
</evidence>
<gene>
    <name evidence="1" type="ORF">H3963_12920</name>
    <name evidence="2" type="ORF">I3V53_00890</name>
</gene>
<reference evidence="2" key="2">
    <citation type="submission" date="2020-11" db="EMBL/GenBank/DDBJ databases">
        <title>Molecular epidemiology and genomic profiles of multidrug-resistant bacteria collected from clinical sources in South Africa.</title>
        <authorList>
            <person name="Asante J."/>
            <person name="Amoako D.G."/>
        </authorList>
    </citation>
    <scope>NUCLEOTIDE SEQUENCE</scope>
    <source>
        <strain evidence="2">C68</strain>
    </source>
</reference>
<dbReference type="RefSeq" id="WP_002456551.1">
    <property type="nucleotide sequence ID" value="NZ_AP019721.1"/>
</dbReference>
<evidence type="ECO:0008006" key="4">
    <source>
        <dbReference type="Google" id="ProtNLM"/>
    </source>
</evidence>
<dbReference type="OrthoDB" id="2409242at2"/>
<dbReference type="EMBL" id="JACGQI010000036">
    <property type="protein sequence ID" value="MBF2231298.1"/>
    <property type="molecule type" value="Genomic_DNA"/>
</dbReference>
<dbReference type="AlphaFoldDB" id="A0A2T4LLS1"/>
<evidence type="ECO:0000313" key="3">
    <source>
        <dbReference type="Proteomes" id="UP000648077"/>
    </source>
</evidence>
<evidence type="ECO:0000313" key="2">
    <source>
        <dbReference type="EMBL" id="MBF9302645.1"/>
    </source>
</evidence>
<protein>
    <recommendedName>
        <fullName evidence="4">LSM domain protein</fullName>
    </recommendedName>
</protein>
<name>A0A2T4LLS1_STAEP</name>
<sequence>MLIKDAYRKNVIVTLKNNEKFKGFVFDYENPLESDTGNYSLDLETDLGIYSIDESEIKSIKLIS</sequence>
<organism evidence="1 3">
    <name type="scientific">Staphylococcus epidermidis</name>
    <dbReference type="NCBI Taxonomy" id="1282"/>
    <lineage>
        <taxon>Bacteria</taxon>
        <taxon>Bacillati</taxon>
        <taxon>Bacillota</taxon>
        <taxon>Bacilli</taxon>
        <taxon>Bacillales</taxon>
        <taxon>Staphylococcaceae</taxon>
        <taxon>Staphylococcus</taxon>
    </lineage>
</organism>
<dbReference type="EMBL" id="JADPYN010000001">
    <property type="protein sequence ID" value="MBF9302645.1"/>
    <property type="molecule type" value="Genomic_DNA"/>
</dbReference>